<dbReference type="EMBL" id="ANAH02000013">
    <property type="protein sequence ID" value="EPX60379.1"/>
    <property type="molecule type" value="Genomic_DNA"/>
</dbReference>
<reference evidence="2" key="1">
    <citation type="submission" date="2013-05" db="EMBL/GenBank/DDBJ databases">
        <title>Genome assembly of Cystobacter fuscus DSM 2262.</title>
        <authorList>
            <person name="Sharma G."/>
            <person name="Khatri I."/>
            <person name="Kaur C."/>
            <person name="Mayilraj S."/>
            <person name="Subramanian S."/>
        </authorList>
    </citation>
    <scope>NUCLEOTIDE SEQUENCE [LARGE SCALE GENOMIC DNA]</scope>
    <source>
        <strain evidence="2">DSM 2262</strain>
    </source>
</reference>
<evidence type="ECO:0000313" key="3">
    <source>
        <dbReference type="Proteomes" id="UP000011682"/>
    </source>
</evidence>
<name>S9QGD3_CYSF2</name>
<dbReference type="Proteomes" id="UP000011682">
    <property type="component" value="Unassembled WGS sequence"/>
</dbReference>
<keyword evidence="3" id="KW-1185">Reference proteome</keyword>
<proteinExistence type="predicted"/>
<protein>
    <submittedName>
        <fullName evidence="2">Uncharacterized protein</fullName>
    </submittedName>
</protein>
<comment type="caution">
    <text evidence="2">The sequence shown here is derived from an EMBL/GenBank/DDBJ whole genome shotgun (WGS) entry which is preliminary data.</text>
</comment>
<evidence type="ECO:0000256" key="1">
    <source>
        <dbReference type="SAM" id="MobiDB-lite"/>
    </source>
</evidence>
<evidence type="ECO:0000313" key="2">
    <source>
        <dbReference type="EMBL" id="EPX60379.1"/>
    </source>
</evidence>
<feature type="region of interest" description="Disordered" evidence="1">
    <location>
        <begin position="176"/>
        <end position="201"/>
    </location>
</feature>
<dbReference type="AlphaFoldDB" id="S9QGD3"/>
<organism evidence="2 3">
    <name type="scientific">Cystobacter fuscus (strain ATCC 25194 / DSM 2262 / NBRC 100088 / M29)</name>
    <dbReference type="NCBI Taxonomy" id="1242864"/>
    <lineage>
        <taxon>Bacteria</taxon>
        <taxon>Pseudomonadati</taxon>
        <taxon>Myxococcota</taxon>
        <taxon>Myxococcia</taxon>
        <taxon>Myxococcales</taxon>
        <taxon>Cystobacterineae</taxon>
        <taxon>Archangiaceae</taxon>
        <taxon>Cystobacter</taxon>
    </lineage>
</organism>
<accession>S9QGD3</accession>
<gene>
    <name evidence="2" type="ORF">D187_001866</name>
</gene>
<sequence length="235" mass="25468">MALMGLLLLGSGCMEQVRASSRSKLTEKQSKVVLAGTADDAARRLTELFSRRKFLLADRQVRKDGASLYLFKGQRSELTSVSGYGYGYGLSGDTYTVGSAFFARLTPQTDGTTQVELFGKPTLDGHVVCGEQDPAWVPRCEQEVLAGGTWNGLELMTGREEAETIRGLLVEMELENSGGPGSRVVTAGSDEPAKPSCVASELPEWRTSNALEKKRLLEKCRAPDSEEGPRVGESR</sequence>